<evidence type="ECO:0000313" key="1">
    <source>
        <dbReference type="EMBL" id="AZZ87178.1"/>
    </source>
</evidence>
<name>A0A3T0VB19_KLEPN</name>
<sequence>MEDTQERTVFSFLQVNIVRTKYFLLQSKCGISLTKHLYVEK</sequence>
<proteinExistence type="predicted"/>
<accession>A0A3T0VB19</accession>
<keyword evidence="1" id="KW-0614">Plasmid</keyword>
<dbReference type="EMBL" id="MK181633">
    <property type="protein sequence ID" value="QAR16907.1"/>
    <property type="molecule type" value="Genomic_DNA"/>
</dbReference>
<reference evidence="1" key="1">
    <citation type="submission" date="2018-11" db="EMBL/GenBank/DDBJ databases">
        <authorList>
            <person name="Qin S."/>
            <person name="Cheng J."/>
        </authorList>
    </citation>
    <scope>NUCLEOTIDE SEQUENCE</scope>
    <source>
        <strain evidence="1">KP17-16</strain>
        <plasmid evidence="1">p17-16-vir</plasmid>
        <plasmid evidence="2">unnamed</plasmid>
    </source>
</reference>
<organism evidence="1">
    <name type="scientific">Klebsiella pneumoniae</name>
    <dbReference type="NCBI Taxonomy" id="573"/>
    <lineage>
        <taxon>Bacteria</taxon>
        <taxon>Pseudomonadati</taxon>
        <taxon>Pseudomonadota</taxon>
        <taxon>Gammaproteobacteria</taxon>
        <taxon>Enterobacterales</taxon>
        <taxon>Enterobacteriaceae</taxon>
        <taxon>Klebsiella/Raoultella group</taxon>
        <taxon>Klebsiella</taxon>
        <taxon>Klebsiella pneumoniae complex</taxon>
    </lineage>
</organism>
<geneLocation type="plasmid" evidence="2">
    <name>unnamed</name>
</geneLocation>
<dbReference type="AlphaFoldDB" id="A0A3T0VB19"/>
<dbReference type="EMBL" id="MK191024">
    <property type="protein sequence ID" value="AZZ87178.1"/>
    <property type="molecule type" value="Genomic_DNA"/>
</dbReference>
<geneLocation type="plasmid" evidence="1">
    <name>p17-16-vir</name>
</geneLocation>
<protein>
    <submittedName>
        <fullName evidence="1">Uncharacterized protein</fullName>
    </submittedName>
</protein>
<evidence type="ECO:0000313" key="2">
    <source>
        <dbReference type="EMBL" id="QAR16907.1"/>
    </source>
</evidence>